<dbReference type="OrthoDB" id="2015551at2759"/>
<keyword evidence="1" id="KW-0862">Zinc</keyword>
<dbReference type="WBParaSite" id="DME_0000946701-mRNA-1">
    <property type="protein sequence ID" value="DME_0000946701-mRNA-1"/>
    <property type="gene ID" value="DME_0000946701"/>
</dbReference>
<dbReference type="InterPro" id="IPR036423">
    <property type="entry name" value="SOD-like_Cu/Zn_dom_sf"/>
</dbReference>
<dbReference type="InterPro" id="IPR018152">
    <property type="entry name" value="SOD_Cu/Zn_BS"/>
</dbReference>
<evidence type="ECO:0000313" key="6">
    <source>
        <dbReference type="WBParaSite" id="DME_0000946701-mRNA-1"/>
    </source>
</evidence>
<protein>
    <recommendedName>
        <fullName evidence="1">Superoxide dismutase [Cu-Zn]</fullName>
        <ecNumber evidence="1">1.15.1.1</ecNumber>
    </recommendedName>
</protein>
<dbReference type="PRINTS" id="PR00068">
    <property type="entry name" value="CUZNDISMTASE"/>
</dbReference>
<dbReference type="AlphaFoldDB" id="A0A0N4UNI5"/>
<dbReference type="SUPFAM" id="SSF49329">
    <property type="entry name" value="Cu,Zn superoxide dismutase-like"/>
    <property type="match status" value="1"/>
</dbReference>
<evidence type="ECO:0000313" key="5">
    <source>
        <dbReference type="Proteomes" id="UP000274756"/>
    </source>
</evidence>
<dbReference type="Pfam" id="PF00080">
    <property type="entry name" value="Sod_Cu"/>
    <property type="match status" value="2"/>
</dbReference>
<reference evidence="6" key="1">
    <citation type="submission" date="2017-02" db="UniProtKB">
        <authorList>
            <consortium name="WormBaseParasite"/>
        </authorList>
    </citation>
    <scope>IDENTIFICATION</scope>
</reference>
<comment type="catalytic activity">
    <reaction evidence="1">
        <text>2 superoxide + 2 H(+) = H2O2 + O2</text>
        <dbReference type="Rhea" id="RHEA:20696"/>
        <dbReference type="ChEBI" id="CHEBI:15378"/>
        <dbReference type="ChEBI" id="CHEBI:15379"/>
        <dbReference type="ChEBI" id="CHEBI:16240"/>
        <dbReference type="ChEBI" id="CHEBI:18421"/>
        <dbReference type="EC" id="1.15.1.1"/>
    </reaction>
</comment>
<evidence type="ECO:0000313" key="4">
    <source>
        <dbReference type="Proteomes" id="UP000038040"/>
    </source>
</evidence>
<dbReference type="InterPro" id="IPR024134">
    <property type="entry name" value="SOD_Cu/Zn_/chaperone"/>
</dbReference>
<gene>
    <name evidence="3" type="ORF">DME_LOCUS3167</name>
</gene>
<keyword evidence="5" id="KW-1185">Reference proteome</keyword>
<dbReference type="Proteomes" id="UP000274756">
    <property type="component" value="Unassembled WGS sequence"/>
</dbReference>
<dbReference type="Gene3D" id="2.60.40.200">
    <property type="entry name" value="Superoxide dismutase, copper/zinc binding domain"/>
    <property type="match status" value="2"/>
</dbReference>
<comment type="function">
    <text evidence="1">Destroys radicals which are normally produced within the cells and which are toxic to biological systems.</text>
</comment>
<reference evidence="3 5" key="2">
    <citation type="submission" date="2018-11" db="EMBL/GenBank/DDBJ databases">
        <authorList>
            <consortium name="Pathogen Informatics"/>
        </authorList>
    </citation>
    <scope>NUCLEOTIDE SEQUENCE [LARGE SCALE GENOMIC DNA]</scope>
</reference>
<sequence length="147" mass="15355">MKANDGARPILAEARIVSINNSGVSGLVRFRQEREAAPTIITGFVTGLTPGEHGFHIHLVGDLSRNCLAAGPHYNPFSEMHGSPFNPMRHAGDLGNIVAGPVSVIGRTLVVHMNRDDLGLGTGAAQAESKLTGNAGRRIGCGIIVAI</sequence>
<dbReference type="STRING" id="318479.A0A0N4UNI5"/>
<dbReference type="CDD" id="cd00305">
    <property type="entry name" value="Cu-Zn_Superoxide_Dismutase"/>
    <property type="match status" value="1"/>
</dbReference>
<dbReference type="PROSITE" id="PS00332">
    <property type="entry name" value="SOD_CU_ZN_2"/>
    <property type="match status" value="1"/>
</dbReference>
<keyword evidence="1" id="KW-0479">Metal-binding</keyword>
<dbReference type="InterPro" id="IPR001424">
    <property type="entry name" value="SOD_Cu_Zn_dom"/>
</dbReference>
<comment type="cofactor">
    <cofactor evidence="1">
        <name>Cu cation</name>
        <dbReference type="ChEBI" id="CHEBI:23378"/>
    </cofactor>
    <text evidence="1">Binds 1 copper ion per subunit.</text>
</comment>
<dbReference type="EC" id="1.15.1.1" evidence="1"/>
<dbReference type="GO" id="GO:0004784">
    <property type="term" value="F:superoxide dismutase activity"/>
    <property type="evidence" value="ECO:0007669"/>
    <property type="project" value="UniProtKB-EC"/>
</dbReference>
<evidence type="ECO:0000313" key="3">
    <source>
        <dbReference type="EMBL" id="VDN53194.1"/>
    </source>
</evidence>
<dbReference type="EMBL" id="UYYG01000110">
    <property type="protein sequence ID" value="VDN53194.1"/>
    <property type="molecule type" value="Genomic_DNA"/>
</dbReference>
<dbReference type="GO" id="GO:0005507">
    <property type="term" value="F:copper ion binding"/>
    <property type="evidence" value="ECO:0007669"/>
    <property type="project" value="InterPro"/>
</dbReference>
<evidence type="ECO:0000259" key="2">
    <source>
        <dbReference type="Pfam" id="PF00080"/>
    </source>
</evidence>
<name>A0A0N4UNI5_DRAME</name>
<dbReference type="PROSITE" id="PS00087">
    <property type="entry name" value="SOD_CU_ZN_1"/>
    <property type="match status" value="1"/>
</dbReference>
<keyword evidence="1" id="KW-0560">Oxidoreductase</keyword>
<evidence type="ECO:0000256" key="1">
    <source>
        <dbReference type="RuleBase" id="RU000393"/>
    </source>
</evidence>
<accession>A0A0N4UNI5</accession>
<keyword evidence="1" id="KW-0186">Copper</keyword>
<comment type="cofactor">
    <cofactor evidence="1">
        <name>Zn(2+)</name>
        <dbReference type="ChEBI" id="CHEBI:29105"/>
    </cofactor>
    <text evidence="1">Binds 1 zinc ion per subunit.</text>
</comment>
<comment type="similarity">
    <text evidence="1">Belongs to the Cu-Zn superoxide dismutase family.</text>
</comment>
<feature type="domain" description="Superoxide dismutase copper/zinc binding" evidence="2">
    <location>
        <begin position="101"/>
        <end position="144"/>
    </location>
</feature>
<proteinExistence type="inferred from homology"/>
<dbReference type="Proteomes" id="UP000038040">
    <property type="component" value="Unplaced"/>
</dbReference>
<feature type="domain" description="Superoxide dismutase copper/zinc binding" evidence="2">
    <location>
        <begin position="24"/>
        <end position="99"/>
    </location>
</feature>
<dbReference type="PANTHER" id="PTHR10003">
    <property type="entry name" value="SUPEROXIDE DISMUTASE CU-ZN -RELATED"/>
    <property type="match status" value="1"/>
</dbReference>
<organism evidence="4 6">
    <name type="scientific">Dracunculus medinensis</name>
    <name type="common">Guinea worm</name>
    <dbReference type="NCBI Taxonomy" id="318479"/>
    <lineage>
        <taxon>Eukaryota</taxon>
        <taxon>Metazoa</taxon>
        <taxon>Ecdysozoa</taxon>
        <taxon>Nematoda</taxon>
        <taxon>Chromadorea</taxon>
        <taxon>Rhabditida</taxon>
        <taxon>Spirurina</taxon>
        <taxon>Dracunculoidea</taxon>
        <taxon>Dracunculidae</taxon>
        <taxon>Dracunculus</taxon>
    </lineage>
</organism>